<dbReference type="InterPro" id="IPR003115">
    <property type="entry name" value="ParB_N"/>
</dbReference>
<proteinExistence type="predicted"/>
<dbReference type="EMBL" id="CM001484">
    <property type="protein sequence ID" value="EIE99147.1"/>
    <property type="molecule type" value="Genomic_DNA"/>
</dbReference>
<dbReference type="HOGENOM" id="CLU_053341_0_0_11"/>
<feature type="region of interest" description="Disordered" evidence="1">
    <location>
        <begin position="192"/>
        <end position="242"/>
    </location>
</feature>
<evidence type="ECO:0000313" key="4">
    <source>
        <dbReference type="Proteomes" id="UP000005087"/>
    </source>
</evidence>
<evidence type="ECO:0000313" key="3">
    <source>
        <dbReference type="EMBL" id="EIE99147.1"/>
    </source>
</evidence>
<organism evidence="3 4">
    <name type="scientific">Saccharomonospora glauca K62</name>
    <dbReference type="NCBI Taxonomy" id="928724"/>
    <lineage>
        <taxon>Bacteria</taxon>
        <taxon>Bacillati</taxon>
        <taxon>Actinomycetota</taxon>
        <taxon>Actinomycetes</taxon>
        <taxon>Pseudonocardiales</taxon>
        <taxon>Pseudonocardiaceae</taxon>
        <taxon>Saccharomonospora</taxon>
    </lineage>
</organism>
<reference evidence="3 4" key="1">
    <citation type="submission" date="2011-09" db="EMBL/GenBank/DDBJ databases">
        <authorList>
            <consortium name="US DOE Joint Genome Institute (JGI-PGF)"/>
            <person name="Lucas S."/>
            <person name="Han J."/>
            <person name="Lapidus A."/>
            <person name="Cheng J.-F."/>
            <person name="Goodwin L."/>
            <person name="Pitluck S."/>
            <person name="Peters L."/>
            <person name="Land M.L."/>
            <person name="Hauser L."/>
            <person name="Brambilla E."/>
            <person name="Klenk H.-P."/>
            <person name="Woyke T.J."/>
        </authorList>
    </citation>
    <scope>NUCLEOTIDE SEQUENCE [LARGE SCALE GENOMIC DNA]</scope>
    <source>
        <strain evidence="3 4">K62</strain>
    </source>
</reference>
<sequence>MADWARRSLEGCPIVTLEISALSTTESPRRSGEDESHIENLAEWGEELPPIVVHEPSMRVIDGVHRLRAAVLRGDRHIRARCYQGSEEDAFVLSVWMNTAHGLPLSRQDRTEAAIRILKTHAHWSDRRIAAAVGLAAGTIRSLRRRSTDQNAQSDIRIGRDGRRRPLNSAAGRRLASKLLIENPTASLRAVARQAGVSPATVQDVRKRMRAGDDPVPEPRRGHSRRARAAVPLRRDDGSSGRRSWQTLAHDLKHALDQMKKDPALRFTETGRNLLRWLDRHVLGMAEWPQLLASVPSHCTVLVANFARLYGAAWTSLATLLEEGEITQHPNLEIAGS</sequence>
<dbReference type="STRING" id="928724.SacglDRAFT_02249"/>
<feature type="region of interest" description="Disordered" evidence="1">
    <location>
        <begin position="144"/>
        <end position="169"/>
    </location>
</feature>
<dbReference type="SMART" id="SM00470">
    <property type="entry name" value="ParB"/>
    <property type="match status" value="1"/>
</dbReference>
<accession>I1D2H3</accession>
<gene>
    <name evidence="3" type="ORF">SacglDRAFT_02249</name>
</gene>
<dbReference type="Proteomes" id="UP000005087">
    <property type="component" value="Chromosome"/>
</dbReference>
<name>I1D2H3_9PSEU</name>
<dbReference type="SUPFAM" id="SSF110849">
    <property type="entry name" value="ParB/Sulfiredoxin"/>
    <property type="match status" value="1"/>
</dbReference>
<evidence type="ECO:0000256" key="1">
    <source>
        <dbReference type="SAM" id="MobiDB-lite"/>
    </source>
</evidence>
<reference evidence="4" key="2">
    <citation type="submission" date="2012-01" db="EMBL/GenBank/DDBJ databases">
        <title>Noncontiguous Finished sequence of chromosome of Saccharomonospora glauca K62.</title>
        <authorList>
            <consortium name="US DOE Joint Genome Institute"/>
            <person name="Lucas S."/>
            <person name="Han J."/>
            <person name="Lapidus A."/>
            <person name="Cheng J.-F."/>
            <person name="Goodwin L."/>
            <person name="Pitluck S."/>
            <person name="Peters L."/>
            <person name="Mikhailova N."/>
            <person name="Held B."/>
            <person name="Detter J.C."/>
            <person name="Han C."/>
            <person name="Tapia R."/>
            <person name="Land M."/>
            <person name="Hauser L."/>
            <person name="Kyrpides N."/>
            <person name="Ivanova N."/>
            <person name="Pagani I."/>
            <person name="Brambilla E.-M."/>
            <person name="Klenk H.-P."/>
            <person name="Woyke T."/>
        </authorList>
    </citation>
    <scope>NUCLEOTIDE SEQUENCE [LARGE SCALE GENOMIC DNA]</scope>
    <source>
        <strain evidence="4">K62</strain>
    </source>
</reference>
<dbReference type="OrthoDB" id="3701787at2"/>
<keyword evidence="4" id="KW-1185">Reference proteome</keyword>
<protein>
    <submittedName>
        <fullName evidence="3">Putative transcriptional regulator</fullName>
    </submittedName>
</protein>
<evidence type="ECO:0000259" key="2">
    <source>
        <dbReference type="SMART" id="SM00470"/>
    </source>
</evidence>
<feature type="compositionally biased region" description="Basic and acidic residues" evidence="1">
    <location>
        <begin position="204"/>
        <end position="221"/>
    </location>
</feature>
<dbReference type="InterPro" id="IPR036086">
    <property type="entry name" value="ParB/Sulfiredoxin_sf"/>
</dbReference>
<dbReference type="eggNOG" id="COG1475">
    <property type="taxonomic scope" value="Bacteria"/>
</dbReference>
<feature type="domain" description="ParB-like N-terminal" evidence="2">
    <location>
        <begin position="15"/>
        <end position="99"/>
    </location>
</feature>
<dbReference type="AlphaFoldDB" id="I1D2H3"/>